<accession>A0A428Q073</accession>
<feature type="region of interest" description="Disordered" evidence="2">
    <location>
        <begin position="1"/>
        <end position="35"/>
    </location>
</feature>
<dbReference type="EMBL" id="NKCL01000624">
    <property type="protein sequence ID" value="RSL58671.1"/>
    <property type="molecule type" value="Genomic_DNA"/>
</dbReference>
<feature type="compositionally biased region" description="Polar residues" evidence="2">
    <location>
        <begin position="1"/>
        <end position="25"/>
    </location>
</feature>
<dbReference type="InterPro" id="IPR036869">
    <property type="entry name" value="J_dom_sf"/>
</dbReference>
<evidence type="ECO:0008006" key="5">
    <source>
        <dbReference type="Google" id="ProtNLM"/>
    </source>
</evidence>
<dbReference type="SUPFAM" id="SSF46565">
    <property type="entry name" value="Chaperone J-domain"/>
    <property type="match status" value="1"/>
</dbReference>
<keyword evidence="1" id="KW-0175">Coiled coil</keyword>
<dbReference type="AlphaFoldDB" id="A0A428Q073"/>
<organism evidence="3 4">
    <name type="scientific">Fusarium floridanum</name>
    <dbReference type="NCBI Taxonomy" id="1325733"/>
    <lineage>
        <taxon>Eukaryota</taxon>
        <taxon>Fungi</taxon>
        <taxon>Dikarya</taxon>
        <taxon>Ascomycota</taxon>
        <taxon>Pezizomycotina</taxon>
        <taxon>Sordariomycetes</taxon>
        <taxon>Hypocreomycetidae</taxon>
        <taxon>Hypocreales</taxon>
        <taxon>Nectriaceae</taxon>
        <taxon>Fusarium</taxon>
        <taxon>Fusarium solani species complex</taxon>
    </lineage>
</organism>
<proteinExistence type="predicted"/>
<dbReference type="CDD" id="cd06257">
    <property type="entry name" value="DnaJ"/>
    <property type="match status" value="1"/>
</dbReference>
<feature type="compositionally biased region" description="Polar residues" evidence="2">
    <location>
        <begin position="629"/>
        <end position="640"/>
    </location>
</feature>
<gene>
    <name evidence="3" type="ORF">CEP51_014044</name>
</gene>
<reference evidence="3 4" key="1">
    <citation type="submission" date="2017-06" db="EMBL/GenBank/DDBJ databases">
        <title>Comparative genomic analysis of Ambrosia Fusariam Clade fungi.</title>
        <authorList>
            <person name="Stajich J.E."/>
            <person name="Carrillo J."/>
            <person name="Kijimoto T."/>
            <person name="Eskalen A."/>
            <person name="O'Donnell K."/>
            <person name="Kasson M."/>
        </authorList>
    </citation>
    <scope>NUCLEOTIDE SEQUENCE [LARGE SCALE GENOMIC DNA]</scope>
    <source>
        <strain evidence="3 4">NRRL62606</strain>
    </source>
</reference>
<feature type="coiled-coil region" evidence="1">
    <location>
        <begin position="363"/>
        <end position="409"/>
    </location>
</feature>
<sequence length="691" mass="76044">MATNSQAPPKNTTNPNAKVSQNSFGLATPEATPAVEDGRIAADKERMAAAMRQLLEPSSSSSAETREQVTYAADNNVNDEIDVEIKRIMHCFDSSYAEILGVNPNSPEKEIVAAWRHLGCMLHPKFVKQPNVEAAFKKLRTAARKMGLDDLDIDEVMYWDGEEQFDASEPDTAMDEDTIPIPPQRVANVYGEATPLLHRLGQDPSDPVLLGQLYRLNAKITAANRAEGVEENQWTIPGAAFFGPHYNEAGQRYEILRNDPANEKVKSEIMKEKTLIDSFIERNHFPKHWTILTPDEYLKRDSDATRSGIKYKAQGAAKASAAAADAHSLAETYLQSITETKDKLEGLDDTTVARVQEAEQAIIAEVANALAAMEIAKASAEKASLASNMQDATEALEAAEAAYTTAAEATKAARLAMDEALSLVDAAESAANSSQNSIEYPWTTAHTADGSLIVGVRKQGAFGTQVCIETQEDGGRVIRRLESASDVGLLEVDRYKKMDGFKNLAEGQSQWSHKDRYDFDQLLWVTKSQTKCKNTAANKKDPNADCCVKFHSRGIQIMNVASLSKVLGPSSARAKIEEVCLRDGFQPPWKAGWISHCHDPSKVEKDPIRRRALRDSQAQTPSDDHLVRQRQSPGVSSNAESVKAEQLQDRVETLENQMRDVKDMTSKMNSNMETLMGMFKEFMRASAATAS</sequence>
<dbReference type="Proteomes" id="UP000287972">
    <property type="component" value="Unassembled WGS sequence"/>
</dbReference>
<protein>
    <recommendedName>
        <fullName evidence="5">J domain-containing protein</fullName>
    </recommendedName>
</protein>
<keyword evidence="4" id="KW-1185">Reference proteome</keyword>
<dbReference type="Gene3D" id="1.10.287.110">
    <property type="entry name" value="DnaJ domain"/>
    <property type="match status" value="1"/>
</dbReference>
<name>A0A428Q073_9HYPO</name>
<evidence type="ECO:0000313" key="3">
    <source>
        <dbReference type="EMBL" id="RSL58671.1"/>
    </source>
</evidence>
<evidence type="ECO:0000313" key="4">
    <source>
        <dbReference type="Proteomes" id="UP000287972"/>
    </source>
</evidence>
<comment type="caution">
    <text evidence="3">The sequence shown here is derived from an EMBL/GenBank/DDBJ whole genome shotgun (WGS) entry which is preliminary data.</text>
</comment>
<evidence type="ECO:0000256" key="1">
    <source>
        <dbReference type="SAM" id="Coils"/>
    </source>
</evidence>
<feature type="region of interest" description="Disordered" evidence="2">
    <location>
        <begin position="614"/>
        <end position="650"/>
    </location>
</feature>
<dbReference type="InterPro" id="IPR001623">
    <property type="entry name" value="DnaJ_domain"/>
</dbReference>
<evidence type="ECO:0000256" key="2">
    <source>
        <dbReference type="SAM" id="MobiDB-lite"/>
    </source>
</evidence>